<proteinExistence type="predicted"/>
<keyword evidence="1" id="KW-0812">Transmembrane</keyword>
<evidence type="ECO:0008006" key="4">
    <source>
        <dbReference type="Google" id="ProtNLM"/>
    </source>
</evidence>
<accession>A0ABZ3IIR9</accession>
<reference evidence="2" key="1">
    <citation type="submission" date="2024-05" db="EMBL/GenBank/DDBJ databases">
        <title>Isolation and characterization of Sporomusa carbonis sp. nov., a carboxydotrophic hydrogenogen in the genus of Sporomusa isolated from a charcoal burning pile.</title>
        <authorList>
            <person name="Boeer T."/>
            <person name="Rosenbaum F."/>
            <person name="Eysell L."/>
            <person name="Mueller V."/>
            <person name="Daniel R."/>
            <person name="Poehlein A."/>
        </authorList>
    </citation>
    <scope>NUCLEOTIDE SEQUENCE [LARGE SCALE GENOMIC DNA]</scope>
    <source>
        <strain evidence="2">DSM 10669</strain>
    </source>
</reference>
<evidence type="ECO:0000313" key="2">
    <source>
        <dbReference type="EMBL" id="XFO65572.1"/>
    </source>
</evidence>
<protein>
    <recommendedName>
        <fullName evidence="4">Apolipoprotein A1/A4/E domain protein</fullName>
    </recommendedName>
</protein>
<gene>
    <name evidence="2" type="ORF">SPSIL_017120</name>
</gene>
<dbReference type="EMBL" id="CP155573">
    <property type="protein sequence ID" value="XFO65572.1"/>
    <property type="molecule type" value="Genomic_DNA"/>
</dbReference>
<name>A0ABZ3IIR9_9FIRM</name>
<feature type="transmembrane region" description="Helical" evidence="1">
    <location>
        <begin position="99"/>
        <end position="119"/>
    </location>
</feature>
<evidence type="ECO:0000256" key="1">
    <source>
        <dbReference type="SAM" id="Phobius"/>
    </source>
</evidence>
<sequence length="123" mass="13817">MEQVLRLCAETSKRVDNHDVEIKGLRQDIKELQGSSTLLAVQQSKMETKIDNITDTLKEFKVSTTDMLADLKKDNTKMVDALNERVLAITSQPAKRWNYLIQTVIGTVVGSIVTGWTAIQILK</sequence>
<keyword evidence="3" id="KW-1185">Reference proteome</keyword>
<dbReference type="RefSeq" id="WP_094604951.1">
    <property type="nucleotide sequence ID" value="NZ_CP155573.1"/>
</dbReference>
<keyword evidence="1" id="KW-1133">Transmembrane helix</keyword>
<dbReference type="Proteomes" id="UP000216752">
    <property type="component" value="Chromosome"/>
</dbReference>
<evidence type="ECO:0000313" key="3">
    <source>
        <dbReference type="Proteomes" id="UP000216752"/>
    </source>
</evidence>
<organism evidence="2 3">
    <name type="scientific">Sporomusa silvacetica DSM 10669</name>
    <dbReference type="NCBI Taxonomy" id="1123289"/>
    <lineage>
        <taxon>Bacteria</taxon>
        <taxon>Bacillati</taxon>
        <taxon>Bacillota</taxon>
        <taxon>Negativicutes</taxon>
        <taxon>Selenomonadales</taxon>
        <taxon>Sporomusaceae</taxon>
        <taxon>Sporomusa</taxon>
    </lineage>
</organism>
<keyword evidence="1" id="KW-0472">Membrane</keyword>